<dbReference type="AlphaFoldDB" id="A0A2A7UTI9"/>
<dbReference type="RefSeq" id="WP_066539353.1">
    <property type="nucleotide sequence ID" value="NZ_DALZSI010000010.1"/>
</dbReference>
<dbReference type="CDD" id="cd07012">
    <property type="entry name" value="PBP2_Bug_TTT"/>
    <property type="match status" value="1"/>
</dbReference>
<dbReference type="PANTHER" id="PTHR42928:SF5">
    <property type="entry name" value="BLR1237 PROTEIN"/>
    <property type="match status" value="1"/>
</dbReference>
<dbReference type="PANTHER" id="PTHR42928">
    <property type="entry name" value="TRICARBOXYLATE-BINDING PROTEIN"/>
    <property type="match status" value="1"/>
</dbReference>
<organism evidence="3 4">
    <name type="scientific">Comamonas terrigena</name>
    <dbReference type="NCBI Taxonomy" id="32013"/>
    <lineage>
        <taxon>Bacteria</taxon>
        <taxon>Pseudomonadati</taxon>
        <taxon>Pseudomonadota</taxon>
        <taxon>Betaproteobacteria</taxon>
        <taxon>Burkholderiales</taxon>
        <taxon>Comamonadaceae</taxon>
        <taxon>Comamonas</taxon>
    </lineage>
</organism>
<reference evidence="4" key="1">
    <citation type="submission" date="2017-09" db="EMBL/GenBank/DDBJ databases">
        <title>FDA dAtabase for Regulatory Grade micrObial Sequences (FDA-ARGOS): Supporting development and validation of Infectious Disease Dx tests.</title>
        <authorList>
            <person name="Minogue T."/>
            <person name="Wolcott M."/>
            <person name="Wasieloski L."/>
            <person name="Aguilar W."/>
            <person name="Moore D."/>
            <person name="Tallon L."/>
            <person name="Sadzewicz L."/>
            <person name="Ott S."/>
            <person name="Zhao X."/>
            <person name="Nagaraj S."/>
            <person name="Vavikolanu K."/>
            <person name="Aluvathingal J."/>
            <person name="Nadendla S."/>
            <person name="Sichtig H."/>
        </authorList>
    </citation>
    <scope>NUCLEOTIDE SEQUENCE [LARGE SCALE GENOMIC DNA]</scope>
    <source>
        <strain evidence="4">FDAARGOS_394</strain>
    </source>
</reference>
<dbReference type="GeneID" id="80800575"/>
<comment type="caution">
    <text evidence="3">The sequence shown here is derived from an EMBL/GenBank/DDBJ whole genome shotgun (WGS) entry which is preliminary data.</text>
</comment>
<feature type="chain" id="PRO_5011998426" evidence="2">
    <location>
        <begin position="28"/>
        <end position="326"/>
    </location>
</feature>
<keyword evidence="2" id="KW-0732">Signal</keyword>
<evidence type="ECO:0000313" key="4">
    <source>
        <dbReference type="Proteomes" id="UP000220246"/>
    </source>
</evidence>
<gene>
    <name evidence="3" type="ORF">CRM82_08175</name>
</gene>
<keyword evidence="4" id="KW-1185">Reference proteome</keyword>
<protein>
    <submittedName>
        <fullName evidence="3">Tripartite tricarboxylate transporter substrate binding protein</fullName>
    </submittedName>
</protein>
<comment type="similarity">
    <text evidence="1">Belongs to the UPF0065 (bug) family.</text>
</comment>
<dbReference type="Proteomes" id="UP000220246">
    <property type="component" value="Unassembled WGS sequence"/>
</dbReference>
<dbReference type="SUPFAM" id="SSF53850">
    <property type="entry name" value="Periplasmic binding protein-like II"/>
    <property type="match status" value="1"/>
</dbReference>
<accession>A0A2A7UTI9</accession>
<dbReference type="InterPro" id="IPR005064">
    <property type="entry name" value="BUG"/>
</dbReference>
<feature type="signal peptide" evidence="2">
    <location>
        <begin position="1"/>
        <end position="27"/>
    </location>
</feature>
<evidence type="ECO:0000256" key="2">
    <source>
        <dbReference type="SAM" id="SignalP"/>
    </source>
</evidence>
<evidence type="ECO:0000313" key="3">
    <source>
        <dbReference type="EMBL" id="PEH88583.1"/>
    </source>
</evidence>
<dbReference type="Gene3D" id="3.40.190.150">
    <property type="entry name" value="Bordetella uptake gene, domain 1"/>
    <property type="match status" value="1"/>
</dbReference>
<dbReference type="InterPro" id="IPR042100">
    <property type="entry name" value="Bug_dom1"/>
</dbReference>
<dbReference type="OrthoDB" id="8678477at2"/>
<dbReference type="Pfam" id="PF03401">
    <property type="entry name" value="TctC"/>
    <property type="match status" value="1"/>
</dbReference>
<sequence>MKNQVLRRTAVAAVATLAWSWCLASQAAEWPSKPLRVIVPSAAGGSPDIVTRLLGNALSKRLGQAVVVDNRPGAAGNIGMQAVMTAVPDGYTLGYANNATLATNQFLFANLPYDPAKLLPVIGLVSTHSLLVVSPRLPVKTVQELVGYAKQHPGQLTFASGGNGTSGHLGAEMFKVQAGIQALHVPYKGAPQAINDLVAGNVDFLIDNIASVGPMVQGKRLHALAVTSRTRLATLPDLPTVAESGLPQFEVRAWGGLVMPPGAPAEAVQRVNKEMNAVLADPEVREQLAKIAFVPLGGTPQAFAELVRSERGTWQDIVRKSGARID</sequence>
<proteinExistence type="inferred from homology"/>
<dbReference type="EMBL" id="PDEA01000001">
    <property type="protein sequence ID" value="PEH88583.1"/>
    <property type="molecule type" value="Genomic_DNA"/>
</dbReference>
<name>A0A2A7UTI9_COMTR</name>
<dbReference type="STRING" id="1219032.GCA_001515545_02965"/>
<dbReference type="PIRSF" id="PIRSF017082">
    <property type="entry name" value="YflP"/>
    <property type="match status" value="1"/>
</dbReference>
<evidence type="ECO:0000256" key="1">
    <source>
        <dbReference type="ARBA" id="ARBA00006987"/>
    </source>
</evidence>
<dbReference type="Gene3D" id="3.40.190.10">
    <property type="entry name" value="Periplasmic binding protein-like II"/>
    <property type="match status" value="1"/>
</dbReference>